<evidence type="ECO:0000256" key="1">
    <source>
        <dbReference type="ARBA" id="ARBA00004370"/>
    </source>
</evidence>
<evidence type="ECO:0000313" key="9">
    <source>
        <dbReference type="WormBase" id="Y37A1B.10"/>
    </source>
</evidence>
<comment type="subcellular location">
    <subcellularLocation>
        <location evidence="1">Membrane</location>
    </subcellularLocation>
</comment>
<evidence type="ECO:0000313" key="8">
    <source>
        <dbReference type="Proteomes" id="UP000001940"/>
    </source>
</evidence>
<dbReference type="AlphaFoldDB" id="Q9U2P2"/>
<reference evidence="7 8" key="1">
    <citation type="journal article" date="1998" name="Science">
        <title>Genome sequence of the nematode C. elegans: a platform for investigating biology.</title>
        <authorList>
            <consortium name="The C. elegans sequencing consortium"/>
            <person name="Sulson J.E."/>
            <person name="Waterston R."/>
        </authorList>
    </citation>
    <scope>NUCLEOTIDE SEQUENCE [LARGE SCALE GENOMIC DNA]</scope>
    <source>
        <strain evidence="7 8">Bristol N2</strain>
    </source>
</reference>
<evidence type="ECO:0000313" key="7">
    <source>
        <dbReference type="EMBL" id="CAA19493.2"/>
    </source>
</evidence>
<dbReference type="OMA" id="CCAISSQ"/>
<keyword evidence="3 5" id="KW-1133">Transmembrane helix</keyword>
<accession>Q9U2P2</accession>
<gene>
    <name evidence="7 9" type="primary">srw-63</name>
    <name evidence="7" type="ORF">CELE_Y37A1B.10</name>
    <name evidence="9" type="ORF">Y37A1B.10</name>
</gene>
<dbReference type="Gene3D" id="1.20.1070.10">
    <property type="entry name" value="Rhodopsin 7-helix transmembrane proteins"/>
    <property type="match status" value="1"/>
</dbReference>
<evidence type="ECO:0000256" key="4">
    <source>
        <dbReference type="ARBA" id="ARBA00023136"/>
    </source>
</evidence>
<feature type="transmembrane region" description="Helical" evidence="5">
    <location>
        <begin position="329"/>
        <end position="348"/>
    </location>
</feature>
<dbReference type="InterPro" id="IPR019427">
    <property type="entry name" value="7TM_GPCR_serpentine_rcpt_Srw"/>
</dbReference>
<evidence type="ECO:0000259" key="6">
    <source>
        <dbReference type="PROSITE" id="PS50262"/>
    </source>
</evidence>
<evidence type="ECO:0000256" key="5">
    <source>
        <dbReference type="SAM" id="Phobius"/>
    </source>
</evidence>
<dbReference type="RefSeq" id="NP_502686.2">
    <property type="nucleotide sequence ID" value="NM_070285.2"/>
</dbReference>
<dbReference type="PANTHER" id="PTHR22751:SF54">
    <property type="entry name" value="G-PROTEIN COUPLED RECEPTORS FAMILY 1 PROFILE DOMAIN-CONTAINING PROTEIN"/>
    <property type="match status" value="1"/>
</dbReference>
<dbReference type="PaxDb" id="6239-Y37A1B.10"/>
<keyword evidence="4 5" id="KW-0472">Membrane</keyword>
<dbReference type="InterPro" id="IPR017452">
    <property type="entry name" value="GPCR_Rhodpsn_7TM"/>
</dbReference>
<sequence length="397" mass="45941">MNWTFSEYYVNEDSHPDNAKFQELAIQLDKLLIFSNPFTFIFSCFGFLINIFHLITITRKSLRANSVYVLMIGITSSDLYTMFHINYVYIDTIISTYLHNKMYEGYKCWYISRVTHGYFHVLCELLMRALGDILRRLSTWLALFMALFRFLIIQFSMNAKFNFVSTPKFALKTIIATFLISFLLTLFAYIGQYRVVEDGLQASLYCEEPLDFEVPHTYIVGNSRIFDDYWPVVVKYSLMSEGITKIIPAVTLPFLTIGLIKCLHEASRARQKLNSPHKNASNDKSVKMVAIMTIFSMIAESPSGIIHTYQFFYYDYSSIITCVKSLDKLFINLSILNAIVHCVISFRVSTQYREVAKKLFSFKNIRRTEAIAIKNSIHAVETFTSFGKSSSTKFVIE</sequence>
<dbReference type="eggNOG" id="ENOG502TKKK">
    <property type="taxonomic scope" value="Eukaryota"/>
</dbReference>
<organism evidence="7 8">
    <name type="scientific">Caenorhabditis elegans</name>
    <dbReference type="NCBI Taxonomy" id="6239"/>
    <lineage>
        <taxon>Eukaryota</taxon>
        <taxon>Metazoa</taxon>
        <taxon>Ecdysozoa</taxon>
        <taxon>Nematoda</taxon>
        <taxon>Chromadorea</taxon>
        <taxon>Rhabditida</taxon>
        <taxon>Rhabditina</taxon>
        <taxon>Rhabditomorpha</taxon>
        <taxon>Rhabditoidea</taxon>
        <taxon>Rhabditidae</taxon>
        <taxon>Peloderinae</taxon>
        <taxon>Caenorhabditis</taxon>
    </lineage>
</organism>
<protein>
    <submittedName>
        <fullName evidence="7">G-protein coupled receptors family 1 profile domain-containing protein</fullName>
    </submittedName>
</protein>
<dbReference type="GO" id="GO:0008528">
    <property type="term" value="F:G protein-coupled peptide receptor activity"/>
    <property type="evidence" value="ECO:0007669"/>
    <property type="project" value="InterPro"/>
</dbReference>
<dbReference type="InParanoid" id="Q9U2P2"/>
<evidence type="ECO:0000256" key="3">
    <source>
        <dbReference type="ARBA" id="ARBA00022989"/>
    </source>
</evidence>
<name>Q9U2P2_CAEEL</name>
<dbReference type="Proteomes" id="UP000001940">
    <property type="component" value="Chromosome IV"/>
</dbReference>
<dbReference type="GeneID" id="189604"/>
<feature type="transmembrane region" description="Helical" evidence="5">
    <location>
        <begin position="169"/>
        <end position="190"/>
    </location>
</feature>
<dbReference type="AGR" id="WB:WBGene00005810"/>
<keyword evidence="8" id="KW-1185">Reference proteome</keyword>
<dbReference type="PROSITE" id="PS50262">
    <property type="entry name" value="G_PROTEIN_RECEP_F1_2"/>
    <property type="match status" value="1"/>
</dbReference>
<feature type="domain" description="G-protein coupled receptors family 1 profile" evidence="6">
    <location>
        <begin position="49"/>
        <end position="345"/>
    </location>
</feature>
<dbReference type="WormBase" id="Y37A1B.10">
    <property type="protein sequence ID" value="CE35071"/>
    <property type="gene ID" value="WBGene00005810"/>
    <property type="gene designation" value="srw-63"/>
</dbReference>
<feature type="transmembrane region" description="Helical" evidence="5">
    <location>
        <begin position="137"/>
        <end position="157"/>
    </location>
</feature>
<keyword evidence="2 5" id="KW-0812">Transmembrane</keyword>
<dbReference type="SUPFAM" id="SSF81321">
    <property type="entry name" value="Family A G protein-coupled receptor-like"/>
    <property type="match status" value="1"/>
</dbReference>
<dbReference type="SMR" id="Q9U2P2"/>
<feature type="transmembrane region" description="Helical" evidence="5">
    <location>
        <begin position="285"/>
        <end position="309"/>
    </location>
</feature>
<dbReference type="PIR" id="T26615">
    <property type="entry name" value="T26615"/>
</dbReference>
<evidence type="ECO:0000256" key="2">
    <source>
        <dbReference type="ARBA" id="ARBA00022692"/>
    </source>
</evidence>
<dbReference type="Pfam" id="PF10324">
    <property type="entry name" value="7TM_GPCR_Srw"/>
    <property type="match status" value="1"/>
</dbReference>
<feature type="transmembrane region" description="Helical" evidence="5">
    <location>
        <begin position="67"/>
        <end position="90"/>
    </location>
</feature>
<dbReference type="PhylomeDB" id="Q9U2P2"/>
<dbReference type="PANTHER" id="PTHR22751">
    <property type="entry name" value="G-PROTEIN COUPLED RECEPTOR-RELATED"/>
    <property type="match status" value="1"/>
</dbReference>
<dbReference type="OrthoDB" id="5902297at2759"/>
<dbReference type="HOGENOM" id="CLU_043715_0_0_1"/>
<dbReference type="KEGG" id="cel:CELE_Y37A1B.10"/>
<dbReference type="EMBL" id="BX284604">
    <property type="protein sequence ID" value="CAA19493.2"/>
    <property type="molecule type" value="Genomic_DNA"/>
</dbReference>
<dbReference type="CTD" id="189604"/>
<keyword evidence="7" id="KW-0675">Receptor</keyword>
<dbReference type="UCSC" id="Y37A1B.10">
    <property type="organism name" value="c. elegans"/>
</dbReference>
<proteinExistence type="predicted"/>
<dbReference type="GO" id="GO:0016020">
    <property type="term" value="C:membrane"/>
    <property type="evidence" value="ECO:0007669"/>
    <property type="project" value="UniProtKB-SubCell"/>
</dbReference>
<feature type="transmembrane region" description="Helical" evidence="5">
    <location>
        <begin position="38"/>
        <end position="55"/>
    </location>
</feature>